<sequence length="128" mass="14406">MDSFWDFFWFTVSFFLLMAYLVVLFQVITDLFRDRDTSGLVKAVWVFFLVVLPLLTSLVYLVARGRGMAERSAAAARRAQDATEDYIRSVSAGSTSPADEIARAKALLDERVIDQREFEGLKARALAG</sequence>
<organism evidence="7 8">
    <name type="scientific">Nocardioides lianchengensis</name>
    <dbReference type="NCBI Taxonomy" id="1045774"/>
    <lineage>
        <taxon>Bacteria</taxon>
        <taxon>Bacillati</taxon>
        <taxon>Actinomycetota</taxon>
        <taxon>Actinomycetes</taxon>
        <taxon>Propionibacteriales</taxon>
        <taxon>Nocardioidaceae</taxon>
        <taxon>Nocardioides</taxon>
    </lineage>
</organism>
<evidence type="ECO:0000256" key="5">
    <source>
        <dbReference type="ARBA" id="ARBA00023136"/>
    </source>
</evidence>
<dbReference type="Pfam" id="PF13396">
    <property type="entry name" value="PLDc_N"/>
    <property type="match status" value="1"/>
</dbReference>
<gene>
    <name evidence="7" type="ORF">SAMN05421872_102222</name>
</gene>
<keyword evidence="3" id="KW-0812">Transmembrane</keyword>
<feature type="domain" description="Cardiolipin synthase N-terminal" evidence="6">
    <location>
        <begin position="20"/>
        <end position="64"/>
    </location>
</feature>
<name>A0A1G6LEF6_9ACTN</name>
<evidence type="ECO:0000256" key="3">
    <source>
        <dbReference type="ARBA" id="ARBA00022692"/>
    </source>
</evidence>
<evidence type="ECO:0000313" key="7">
    <source>
        <dbReference type="EMBL" id="SDC41792.1"/>
    </source>
</evidence>
<dbReference type="InterPro" id="IPR027379">
    <property type="entry name" value="CLS_N"/>
</dbReference>
<dbReference type="Proteomes" id="UP000199034">
    <property type="component" value="Unassembled WGS sequence"/>
</dbReference>
<keyword evidence="5" id="KW-0472">Membrane</keyword>
<keyword evidence="8" id="KW-1185">Reference proteome</keyword>
<evidence type="ECO:0000256" key="4">
    <source>
        <dbReference type="ARBA" id="ARBA00022989"/>
    </source>
</evidence>
<dbReference type="EMBL" id="FMZM01000002">
    <property type="protein sequence ID" value="SDC41792.1"/>
    <property type="molecule type" value="Genomic_DNA"/>
</dbReference>
<reference evidence="7 8" key="1">
    <citation type="submission" date="2016-10" db="EMBL/GenBank/DDBJ databases">
        <authorList>
            <person name="de Groot N.N."/>
        </authorList>
    </citation>
    <scope>NUCLEOTIDE SEQUENCE [LARGE SCALE GENOMIC DNA]</scope>
    <source>
        <strain evidence="7 8">CGMCC 4.6858</strain>
    </source>
</reference>
<proteinExistence type="predicted"/>
<evidence type="ECO:0000313" key="8">
    <source>
        <dbReference type="Proteomes" id="UP000199034"/>
    </source>
</evidence>
<dbReference type="AlphaFoldDB" id="A0A1G6LEF6"/>
<dbReference type="RefSeq" id="WP_090851407.1">
    <property type="nucleotide sequence ID" value="NZ_FMZM01000002.1"/>
</dbReference>
<comment type="subcellular location">
    <subcellularLocation>
        <location evidence="1">Cell membrane</location>
        <topology evidence="1">Multi-pass membrane protein</topology>
    </subcellularLocation>
</comment>
<dbReference type="GO" id="GO:0005886">
    <property type="term" value="C:plasma membrane"/>
    <property type="evidence" value="ECO:0007669"/>
    <property type="project" value="UniProtKB-SubCell"/>
</dbReference>
<evidence type="ECO:0000256" key="2">
    <source>
        <dbReference type="ARBA" id="ARBA00022475"/>
    </source>
</evidence>
<evidence type="ECO:0000256" key="1">
    <source>
        <dbReference type="ARBA" id="ARBA00004651"/>
    </source>
</evidence>
<keyword evidence="4" id="KW-1133">Transmembrane helix</keyword>
<keyword evidence="2" id="KW-1003">Cell membrane</keyword>
<accession>A0A1G6LEF6</accession>
<protein>
    <submittedName>
        <fullName evidence="7">Phospholipase_D-nuclease N-terminal</fullName>
    </submittedName>
</protein>
<dbReference type="OrthoDB" id="7596142at2"/>
<evidence type="ECO:0000259" key="6">
    <source>
        <dbReference type="Pfam" id="PF13396"/>
    </source>
</evidence>
<dbReference type="STRING" id="1045774.SAMN05421872_102222"/>